<dbReference type="InterPro" id="IPR020622">
    <property type="entry name" value="Ala_racemase_pyridoxalP-BS"/>
</dbReference>
<dbReference type="GO" id="GO:0030632">
    <property type="term" value="P:D-alanine biosynthetic process"/>
    <property type="evidence" value="ECO:0007669"/>
    <property type="project" value="UniProtKB-UniRule"/>
</dbReference>
<comment type="function">
    <text evidence="4">Catalyzes the interconversion of L-alanine and D-alanine. May also act on other amino acids.</text>
</comment>
<dbReference type="Gene3D" id="3.20.20.10">
    <property type="entry name" value="Alanine racemase"/>
    <property type="match status" value="1"/>
</dbReference>
<evidence type="ECO:0000313" key="9">
    <source>
        <dbReference type="Proteomes" id="UP000231263"/>
    </source>
</evidence>
<feature type="modified residue" description="N6-(pyridoxal phosphate)lysine" evidence="4 5">
    <location>
        <position position="36"/>
    </location>
</feature>
<dbReference type="InterPro" id="IPR009006">
    <property type="entry name" value="Ala_racemase/Decarboxylase_C"/>
</dbReference>
<evidence type="ECO:0000256" key="2">
    <source>
        <dbReference type="ARBA" id="ARBA00022898"/>
    </source>
</evidence>
<dbReference type="InterPro" id="IPR011079">
    <property type="entry name" value="Ala_racemase_C"/>
</dbReference>
<dbReference type="HAMAP" id="MF_01201">
    <property type="entry name" value="Ala_racemase"/>
    <property type="match status" value="1"/>
</dbReference>
<evidence type="ECO:0000256" key="5">
    <source>
        <dbReference type="PIRSR" id="PIRSR600821-50"/>
    </source>
</evidence>
<feature type="binding site" evidence="4 6">
    <location>
        <position position="321"/>
    </location>
    <ligand>
        <name>substrate</name>
    </ligand>
</feature>
<sequence>MQHKTWLELNSANLRSNIQMLGSLLSSGVVFCAVVKANAYGHDLETMARILVLEGINTFAVDSVDEAMKLRAHHPNITIFILGFTVPERFKDVIKGGFIQTVTELETIHKLAQAALDLQTKAKINLKVETGTQRQGINSEKIRDFAFEIEKMKDDIEFVGLSSHFANSEDVRNPDFCLTQNQIFFNTAKELDIYKVQQPHFYHISCSASAISQPTTQFNMVRIGLALYGLWSSEELRRQNLSTSRHIDLKPVLSWKTRIAQTKDVRAGATVGYGRAFLADRPLRIAVLPVGYYDGYRRLAMNKGYVLVNGQKCRILGKICMNMMMIDVSQVPQAKTGSVVTLLGRDGMNEIKAEDLASWFETINYEAVTGISSHLPRIIT</sequence>
<reference evidence="9" key="1">
    <citation type="submission" date="2017-09" db="EMBL/GenBank/DDBJ databases">
        <title>Depth-based differentiation of microbial function through sediment-hosted aquifers and enrichment of novel symbionts in the deep terrestrial subsurface.</title>
        <authorList>
            <person name="Probst A.J."/>
            <person name="Ladd B."/>
            <person name="Jarett J.K."/>
            <person name="Geller-Mcgrath D.E."/>
            <person name="Sieber C.M.K."/>
            <person name="Emerson J.B."/>
            <person name="Anantharaman K."/>
            <person name="Thomas B.C."/>
            <person name="Malmstrom R."/>
            <person name="Stieglmeier M."/>
            <person name="Klingl A."/>
            <person name="Woyke T."/>
            <person name="Ryan C.M."/>
            <person name="Banfield J.F."/>
        </authorList>
    </citation>
    <scope>NUCLEOTIDE SEQUENCE [LARGE SCALE GENOMIC DNA]</scope>
</reference>
<comment type="catalytic activity">
    <reaction evidence="4">
        <text>L-alanine = D-alanine</text>
        <dbReference type="Rhea" id="RHEA:20249"/>
        <dbReference type="ChEBI" id="CHEBI:57416"/>
        <dbReference type="ChEBI" id="CHEBI:57972"/>
        <dbReference type="EC" id="5.1.1.1"/>
    </reaction>
</comment>
<organism evidence="8 9">
    <name type="scientific">Candidatus Uhrbacteria bacterium CG_4_9_14_3_um_filter_41_35</name>
    <dbReference type="NCBI Taxonomy" id="1975034"/>
    <lineage>
        <taxon>Bacteria</taxon>
        <taxon>Candidatus Uhriibacteriota</taxon>
    </lineage>
</organism>
<evidence type="ECO:0000256" key="4">
    <source>
        <dbReference type="HAMAP-Rule" id="MF_01201"/>
    </source>
</evidence>
<feature type="domain" description="Alanine racemase C-terminal" evidence="7">
    <location>
        <begin position="252"/>
        <end position="380"/>
    </location>
</feature>
<feature type="binding site" evidence="4 6">
    <location>
        <position position="134"/>
    </location>
    <ligand>
        <name>substrate</name>
    </ligand>
</feature>
<evidence type="ECO:0000256" key="6">
    <source>
        <dbReference type="PIRSR" id="PIRSR600821-52"/>
    </source>
</evidence>
<dbReference type="Pfam" id="PF00842">
    <property type="entry name" value="Ala_racemase_C"/>
    <property type="match status" value="1"/>
</dbReference>
<dbReference type="PRINTS" id="PR00992">
    <property type="entry name" value="ALARACEMASE"/>
</dbReference>
<dbReference type="SMART" id="SM01005">
    <property type="entry name" value="Ala_racemase_C"/>
    <property type="match status" value="1"/>
</dbReference>
<evidence type="ECO:0000313" key="8">
    <source>
        <dbReference type="EMBL" id="PJA46553.1"/>
    </source>
</evidence>
<dbReference type="Proteomes" id="UP000231263">
    <property type="component" value="Unassembled WGS sequence"/>
</dbReference>
<evidence type="ECO:0000259" key="7">
    <source>
        <dbReference type="SMART" id="SM01005"/>
    </source>
</evidence>
<dbReference type="Pfam" id="PF01168">
    <property type="entry name" value="Ala_racemase_N"/>
    <property type="match status" value="1"/>
</dbReference>
<dbReference type="InterPro" id="IPR000821">
    <property type="entry name" value="Ala_racemase"/>
</dbReference>
<dbReference type="EMBL" id="PFWT01000009">
    <property type="protein sequence ID" value="PJA46553.1"/>
    <property type="molecule type" value="Genomic_DNA"/>
</dbReference>
<dbReference type="UniPathway" id="UPA00042">
    <property type="reaction ID" value="UER00497"/>
</dbReference>
<comment type="cofactor">
    <cofactor evidence="1 4 5">
        <name>pyridoxal 5'-phosphate</name>
        <dbReference type="ChEBI" id="CHEBI:597326"/>
    </cofactor>
</comment>
<comment type="similarity">
    <text evidence="4">Belongs to the alanine racemase family.</text>
</comment>
<proteinExistence type="inferred from homology"/>
<protein>
    <recommendedName>
        <fullName evidence="4">Alanine racemase</fullName>
        <ecNumber evidence="4">5.1.1.1</ecNumber>
    </recommendedName>
</protein>
<dbReference type="SUPFAM" id="SSF51419">
    <property type="entry name" value="PLP-binding barrel"/>
    <property type="match status" value="1"/>
</dbReference>
<dbReference type="EC" id="5.1.1.1" evidence="4"/>
<keyword evidence="2 4" id="KW-0663">Pyridoxal phosphate</keyword>
<dbReference type="CDD" id="cd00430">
    <property type="entry name" value="PLPDE_III_AR"/>
    <property type="match status" value="1"/>
</dbReference>
<accession>A0A2M7XFA6</accession>
<keyword evidence="3 4" id="KW-0413">Isomerase</keyword>
<dbReference type="InterPro" id="IPR029066">
    <property type="entry name" value="PLP-binding_barrel"/>
</dbReference>
<dbReference type="AlphaFoldDB" id="A0A2M7XFA6"/>
<dbReference type="GO" id="GO:0005829">
    <property type="term" value="C:cytosol"/>
    <property type="evidence" value="ECO:0007669"/>
    <property type="project" value="TreeGrafter"/>
</dbReference>
<comment type="pathway">
    <text evidence="4">Amino-acid biosynthesis; D-alanine biosynthesis; D-alanine from L-alanine: step 1/1.</text>
</comment>
<dbReference type="InterPro" id="IPR001608">
    <property type="entry name" value="Ala_racemase_N"/>
</dbReference>
<dbReference type="PANTHER" id="PTHR30511:SF0">
    <property type="entry name" value="ALANINE RACEMASE, CATABOLIC-RELATED"/>
    <property type="match status" value="1"/>
</dbReference>
<dbReference type="SUPFAM" id="SSF50621">
    <property type="entry name" value="Alanine racemase C-terminal domain-like"/>
    <property type="match status" value="1"/>
</dbReference>
<gene>
    <name evidence="8" type="primary">alr</name>
    <name evidence="8" type="ORF">CO173_02185</name>
</gene>
<dbReference type="NCBIfam" id="TIGR00492">
    <property type="entry name" value="alr"/>
    <property type="match status" value="1"/>
</dbReference>
<name>A0A2M7XFA6_9BACT</name>
<evidence type="ECO:0000256" key="1">
    <source>
        <dbReference type="ARBA" id="ARBA00001933"/>
    </source>
</evidence>
<dbReference type="PANTHER" id="PTHR30511">
    <property type="entry name" value="ALANINE RACEMASE"/>
    <property type="match status" value="1"/>
</dbReference>
<feature type="active site" description="Proton acceptor; specific for L-alanine" evidence="4">
    <location>
        <position position="273"/>
    </location>
</feature>
<evidence type="ECO:0000256" key="3">
    <source>
        <dbReference type="ARBA" id="ARBA00023235"/>
    </source>
</evidence>
<comment type="caution">
    <text evidence="8">The sequence shown here is derived from an EMBL/GenBank/DDBJ whole genome shotgun (WGS) entry which is preliminary data.</text>
</comment>
<dbReference type="PROSITE" id="PS00395">
    <property type="entry name" value="ALANINE_RACEMASE"/>
    <property type="match status" value="1"/>
</dbReference>
<dbReference type="Gene3D" id="2.40.37.10">
    <property type="entry name" value="Lyase, Ornithine Decarboxylase, Chain A, domain 1"/>
    <property type="match status" value="1"/>
</dbReference>
<dbReference type="FunFam" id="3.20.20.10:FF:000002">
    <property type="entry name" value="Alanine racemase"/>
    <property type="match status" value="1"/>
</dbReference>
<dbReference type="GO" id="GO:0030170">
    <property type="term" value="F:pyridoxal phosphate binding"/>
    <property type="evidence" value="ECO:0007669"/>
    <property type="project" value="UniProtKB-UniRule"/>
</dbReference>
<feature type="active site" description="Proton acceptor; specific for D-alanine" evidence="4">
    <location>
        <position position="36"/>
    </location>
</feature>
<dbReference type="GO" id="GO:0008784">
    <property type="term" value="F:alanine racemase activity"/>
    <property type="evidence" value="ECO:0007669"/>
    <property type="project" value="UniProtKB-UniRule"/>
</dbReference>